<feature type="signal peptide" evidence="6">
    <location>
        <begin position="1"/>
        <end position="25"/>
    </location>
</feature>
<evidence type="ECO:0000256" key="3">
    <source>
        <dbReference type="ARBA" id="ARBA00023295"/>
    </source>
</evidence>
<dbReference type="PANTHER" id="PTHR31297:SF42">
    <property type="entry name" value="GLYCOSIDE HYDROLASE FAMILY 5 DOMAIN-CONTAINING PROTEIN"/>
    <property type="match status" value="1"/>
</dbReference>
<accession>A0A165NVL9</accession>
<dbReference type="EMBL" id="KV425625">
    <property type="protein sequence ID" value="KZT20169.1"/>
    <property type="molecule type" value="Genomic_DNA"/>
</dbReference>
<comment type="similarity">
    <text evidence="1 4">Belongs to the glycosyl hydrolase 5 (cellulase A) family.</text>
</comment>
<dbReference type="OrthoDB" id="62120at2759"/>
<keyword evidence="6" id="KW-0732">Signal</keyword>
<feature type="chain" id="PRO_5007863596" evidence="6">
    <location>
        <begin position="26"/>
        <end position="474"/>
    </location>
</feature>
<dbReference type="AlphaFoldDB" id="A0A165NVL9"/>
<feature type="domain" description="Glycoside hydrolase family 5" evidence="7">
    <location>
        <begin position="127"/>
        <end position="373"/>
    </location>
</feature>
<evidence type="ECO:0000256" key="5">
    <source>
        <dbReference type="SAM" id="MobiDB-lite"/>
    </source>
</evidence>
<feature type="compositionally biased region" description="Low complexity" evidence="5">
    <location>
        <begin position="46"/>
        <end position="58"/>
    </location>
</feature>
<dbReference type="InterPro" id="IPR050386">
    <property type="entry name" value="Glycosyl_hydrolase_5"/>
</dbReference>
<evidence type="ECO:0000313" key="9">
    <source>
        <dbReference type="Proteomes" id="UP000076761"/>
    </source>
</evidence>
<sequence length="474" mass="51931">MSFLRLPATLTLLFLLASTLASVGAQQCRLVRPSQDLAPSPDNPFPSSVPGSGNVTSGSGSGSGSGNGTNTTTTLQPFEYGQAPVRGVNIGGWLVLEPWITPSFFNATNNTNVVDEYTLGQLVDRDVALQMLQNHWETWITEQDFVDIAAAGLNHVRIPVGYWSVPITSADTNYTTSVDPYIPGAWPYLLKALNWAKANGIHVILDLHGAPGSQNGFDNSGQRTSNPVWGVNPANVSRTLDIITFMAKEVGGLVDVIELLNEPAGFDGSNWASVISGYWQDGYQAVRATAGNSIKIMIEDAFLGITSWENFLTAPNAQGVIMDTHQYQVFNNDQLGYSEDEHINFTCTLKDGYSSYVDNNIWMVMGEWTTAMTDCATWLNGRNVGARWDGSINTGQAFGSCEGYTGNSSTWSSSYKTFMRMFWEAQVDVSEAASGWMYWCWKTESADDWSYQKGLEGGWIPQDPSDRMYPSICD</sequence>
<name>A0A165NVL9_9AGAM</name>
<evidence type="ECO:0000256" key="4">
    <source>
        <dbReference type="RuleBase" id="RU361153"/>
    </source>
</evidence>
<evidence type="ECO:0000256" key="1">
    <source>
        <dbReference type="ARBA" id="ARBA00005641"/>
    </source>
</evidence>
<dbReference type="GO" id="GO:0008422">
    <property type="term" value="F:beta-glucosidase activity"/>
    <property type="evidence" value="ECO:0007669"/>
    <property type="project" value="TreeGrafter"/>
</dbReference>
<dbReference type="InParanoid" id="A0A165NVL9"/>
<dbReference type="SUPFAM" id="SSF51445">
    <property type="entry name" value="(Trans)glycosidases"/>
    <property type="match status" value="1"/>
</dbReference>
<dbReference type="InterPro" id="IPR017853">
    <property type="entry name" value="GH"/>
</dbReference>
<dbReference type="GO" id="GO:0009986">
    <property type="term" value="C:cell surface"/>
    <property type="evidence" value="ECO:0007669"/>
    <property type="project" value="TreeGrafter"/>
</dbReference>
<proteinExistence type="inferred from homology"/>
<organism evidence="8 9">
    <name type="scientific">Neolentinus lepideus HHB14362 ss-1</name>
    <dbReference type="NCBI Taxonomy" id="1314782"/>
    <lineage>
        <taxon>Eukaryota</taxon>
        <taxon>Fungi</taxon>
        <taxon>Dikarya</taxon>
        <taxon>Basidiomycota</taxon>
        <taxon>Agaricomycotina</taxon>
        <taxon>Agaricomycetes</taxon>
        <taxon>Gloeophyllales</taxon>
        <taxon>Gloeophyllaceae</taxon>
        <taxon>Neolentinus</taxon>
    </lineage>
</organism>
<evidence type="ECO:0000259" key="7">
    <source>
        <dbReference type="Pfam" id="PF00150"/>
    </source>
</evidence>
<gene>
    <name evidence="8" type="ORF">NEOLEDRAFT_1076267</name>
</gene>
<keyword evidence="9" id="KW-1185">Reference proteome</keyword>
<dbReference type="Pfam" id="PF00150">
    <property type="entry name" value="Cellulase"/>
    <property type="match status" value="1"/>
</dbReference>
<dbReference type="FunCoup" id="A0A165NVL9">
    <property type="interactions" value="27"/>
</dbReference>
<evidence type="ECO:0000256" key="2">
    <source>
        <dbReference type="ARBA" id="ARBA00022801"/>
    </source>
</evidence>
<evidence type="ECO:0000313" key="8">
    <source>
        <dbReference type="EMBL" id="KZT20169.1"/>
    </source>
</evidence>
<evidence type="ECO:0000256" key="6">
    <source>
        <dbReference type="SAM" id="SignalP"/>
    </source>
</evidence>
<feature type="region of interest" description="Disordered" evidence="5">
    <location>
        <begin position="34"/>
        <end position="75"/>
    </location>
</feature>
<dbReference type="PANTHER" id="PTHR31297">
    <property type="entry name" value="GLUCAN ENDO-1,6-BETA-GLUCOSIDASE B"/>
    <property type="match status" value="1"/>
</dbReference>
<keyword evidence="3 4" id="KW-0326">Glycosidase</keyword>
<dbReference type="InterPro" id="IPR001547">
    <property type="entry name" value="Glyco_hydro_5"/>
</dbReference>
<protein>
    <submittedName>
        <fullName evidence="8">Glycoside hydrolase family 5 protein</fullName>
    </submittedName>
</protein>
<keyword evidence="2 4" id="KW-0378">Hydrolase</keyword>
<reference evidence="8 9" key="1">
    <citation type="journal article" date="2016" name="Mol. Biol. Evol.">
        <title>Comparative Genomics of Early-Diverging Mushroom-Forming Fungi Provides Insights into the Origins of Lignocellulose Decay Capabilities.</title>
        <authorList>
            <person name="Nagy L.G."/>
            <person name="Riley R."/>
            <person name="Tritt A."/>
            <person name="Adam C."/>
            <person name="Daum C."/>
            <person name="Floudas D."/>
            <person name="Sun H."/>
            <person name="Yadav J.S."/>
            <person name="Pangilinan J."/>
            <person name="Larsson K.H."/>
            <person name="Matsuura K."/>
            <person name="Barry K."/>
            <person name="Labutti K."/>
            <person name="Kuo R."/>
            <person name="Ohm R.A."/>
            <person name="Bhattacharya S.S."/>
            <person name="Shirouzu T."/>
            <person name="Yoshinaga Y."/>
            <person name="Martin F.M."/>
            <person name="Grigoriev I.V."/>
            <person name="Hibbett D.S."/>
        </authorList>
    </citation>
    <scope>NUCLEOTIDE SEQUENCE [LARGE SCALE GENOMIC DNA]</scope>
    <source>
        <strain evidence="8 9">HHB14362 ss-1</strain>
    </source>
</reference>
<dbReference type="STRING" id="1314782.A0A165NVL9"/>
<dbReference type="Proteomes" id="UP000076761">
    <property type="component" value="Unassembled WGS sequence"/>
</dbReference>
<dbReference type="GO" id="GO:0005576">
    <property type="term" value="C:extracellular region"/>
    <property type="evidence" value="ECO:0007669"/>
    <property type="project" value="TreeGrafter"/>
</dbReference>
<dbReference type="GO" id="GO:0009251">
    <property type="term" value="P:glucan catabolic process"/>
    <property type="evidence" value="ECO:0007669"/>
    <property type="project" value="TreeGrafter"/>
</dbReference>
<dbReference type="Gene3D" id="3.20.20.80">
    <property type="entry name" value="Glycosidases"/>
    <property type="match status" value="1"/>
</dbReference>